<name>A0A0E1W0I8_BURPE</name>
<accession>A0A0E1W0I8</accession>
<proteinExistence type="predicted"/>
<dbReference type="EMBL" id="CM000832">
    <property type="protein sequence ID" value="EET06730.1"/>
    <property type="molecule type" value="Genomic_DNA"/>
</dbReference>
<evidence type="ECO:0000313" key="3">
    <source>
        <dbReference type="Proteomes" id="UP000001812"/>
    </source>
</evidence>
<feature type="compositionally biased region" description="Basic residues" evidence="1">
    <location>
        <begin position="62"/>
        <end position="71"/>
    </location>
</feature>
<evidence type="ECO:0000256" key="1">
    <source>
        <dbReference type="SAM" id="MobiDB-lite"/>
    </source>
</evidence>
<dbReference type="AlphaFoldDB" id="A0A0E1W0I8"/>
<dbReference type="Proteomes" id="UP000001812">
    <property type="component" value="Chromosome I"/>
</dbReference>
<reference evidence="2 3" key="2">
    <citation type="submission" date="2009-05" db="EMBL/GenBank/DDBJ databases">
        <authorList>
            <person name="Harkins D.M."/>
            <person name="DeShazer D."/>
            <person name="Woods D.E."/>
            <person name="Brinkac L.M."/>
            <person name="Brown K.A."/>
            <person name="Hung G.C."/>
            <person name="Tuanyok A."/>
            <person name="Zhang B."/>
            <person name="Nierman W.C."/>
        </authorList>
    </citation>
    <scope>NUCLEOTIDE SEQUENCE [LARGE SCALE GENOMIC DNA]</scope>
    <source>
        <strain evidence="2 3">1710a</strain>
    </source>
</reference>
<evidence type="ECO:0000313" key="2">
    <source>
        <dbReference type="EMBL" id="EET06730.1"/>
    </source>
</evidence>
<reference evidence="3" key="1">
    <citation type="submission" date="2007-08" db="EMBL/GenBank/DDBJ databases">
        <title>Annotation of Burkholderia pseudomallei 1710a.</title>
        <authorList>
            <person name="Harkins D.M."/>
            <person name="DeShazer D."/>
            <person name="Woods D.E."/>
            <person name="Brinkac L.M."/>
            <person name="Brown K.A."/>
            <person name="Hung G.C."/>
            <person name="Tuanyok A."/>
            <person name="Zhang B."/>
            <person name="Nierman W.C."/>
        </authorList>
    </citation>
    <scope>NUCLEOTIDE SEQUENCE [LARGE SCALE GENOMIC DNA]</scope>
    <source>
        <strain evidence="3">1710a</strain>
    </source>
</reference>
<sequence length="107" mass="11889">MRRSRSDARSGALSDLADSAARIANAAYIANRHMLRVPRCGRNRFRMDIVDEPAARASRSAERKKRKKRDARRIPGAPRDRSSRGSRNGLDRLSDRVAGRAASAFVA</sequence>
<protein>
    <submittedName>
        <fullName evidence="2">Uncharacterized protein</fullName>
    </submittedName>
</protein>
<feature type="region of interest" description="Disordered" evidence="1">
    <location>
        <begin position="42"/>
        <end position="94"/>
    </location>
</feature>
<organism evidence="2 3">
    <name type="scientific">Burkholderia pseudomallei 1710a</name>
    <dbReference type="NCBI Taxonomy" id="320371"/>
    <lineage>
        <taxon>Bacteria</taxon>
        <taxon>Pseudomonadati</taxon>
        <taxon>Pseudomonadota</taxon>
        <taxon>Betaproteobacteria</taxon>
        <taxon>Burkholderiales</taxon>
        <taxon>Burkholderiaceae</taxon>
        <taxon>Burkholderia</taxon>
        <taxon>pseudomallei group</taxon>
    </lineage>
</organism>
<feature type="compositionally biased region" description="Basic and acidic residues" evidence="1">
    <location>
        <begin position="78"/>
        <end position="94"/>
    </location>
</feature>
<dbReference type="HOGENOM" id="CLU_177564_0_0_4"/>
<gene>
    <name evidence="2" type="ORF">BURPS1710A_2004</name>
</gene>